<gene>
    <name evidence="2" type="ORF">Enr10x_20170</name>
</gene>
<feature type="transmembrane region" description="Helical" evidence="1">
    <location>
        <begin position="21"/>
        <end position="43"/>
    </location>
</feature>
<dbReference type="Proteomes" id="UP000315647">
    <property type="component" value="Chromosome"/>
</dbReference>
<proteinExistence type="predicted"/>
<accession>A0A517Q529</accession>
<keyword evidence="1" id="KW-0472">Membrane</keyword>
<evidence type="ECO:0000313" key="3">
    <source>
        <dbReference type="Proteomes" id="UP000315647"/>
    </source>
</evidence>
<keyword evidence="1" id="KW-1133">Transmembrane helix</keyword>
<dbReference type="RefSeq" id="WP_145448898.1">
    <property type="nucleotide sequence ID" value="NZ_CP037421.1"/>
</dbReference>
<evidence type="ECO:0000313" key="2">
    <source>
        <dbReference type="EMBL" id="QDT26707.1"/>
    </source>
</evidence>
<protein>
    <submittedName>
        <fullName evidence="2">Uncharacterized protein</fullName>
    </submittedName>
</protein>
<organism evidence="2 3">
    <name type="scientific">Gimesia panareensis</name>
    <dbReference type="NCBI Taxonomy" id="2527978"/>
    <lineage>
        <taxon>Bacteria</taxon>
        <taxon>Pseudomonadati</taxon>
        <taxon>Planctomycetota</taxon>
        <taxon>Planctomycetia</taxon>
        <taxon>Planctomycetales</taxon>
        <taxon>Planctomycetaceae</taxon>
        <taxon>Gimesia</taxon>
    </lineage>
</organism>
<evidence type="ECO:0000256" key="1">
    <source>
        <dbReference type="SAM" id="Phobius"/>
    </source>
</evidence>
<reference evidence="2 3" key="1">
    <citation type="submission" date="2019-03" db="EMBL/GenBank/DDBJ databases">
        <title>Deep-cultivation of Planctomycetes and their phenomic and genomic characterization uncovers novel biology.</title>
        <authorList>
            <person name="Wiegand S."/>
            <person name="Jogler M."/>
            <person name="Boedeker C."/>
            <person name="Pinto D."/>
            <person name="Vollmers J."/>
            <person name="Rivas-Marin E."/>
            <person name="Kohn T."/>
            <person name="Peeters S.H."/>
            <person name="Heuer A."/>
            <person name="Rast P."/>
            <person name="Oberbeckmann S."/>
            <person name="Bunk B."/>
            <person name="Jeske O."/>
            <person name="Meyerdierks A."/>
            <person name="Storesund J.E."/>
            <person name="Kallscheuer N."/>
            <person name="Luecker S."/>
            <person name="Lage O.M."/>
            <person name="Pohl T."/>
            <person name="Merkel B.J."/>
            <person name="Hornburger P."/>
            <person name="Mueller R.-W."/>
            <person name="Bruemmer F."/>
            <person name="Labrenz M."/>
            <person name="Spormann A.M."/>
            <person name="Op den Camp H."/>
            <person name="Overmann J."/>
            <person name="Amann R."/>
            <person name="Jetten M.S.M."/>
            <person name="Mascher T."/>
            <person name="Medema M.H."/>
            <person name="Devos D.P."/>
            <person name="Kaster A.-K."/>
            <person name="Ovreas L."/>
            <person name="Rohde M."/>
            <person name="Galperin M.Y."/>
            <person name="Jogler C."/>
        </authorList>
    </citation>
    <scope>NUCLEOTIDE SEQUENCE [LARGE SCALE GENOMIC DNA]</scope>
    <source>
        <strain evidence="2 3">Enr10</strain>
    </source>
</reference>
<name>A0A517Q529_9PLAN</name>
<sequence length="174" mass="18605">MTTHRKSCPADILSLKTRVTVLRRVCVSLLCLSYVVTNTGMVASLEIKSGCQCAEDLKANSSCCCFNKHLSATESGKASCCTSSKTAGRSCCSAKKRKSSHCRKSAAASPQISRACGCGDSQHKGWYVTDPRQLNSGPRIISELNPPQALVMANDVSTSIAVQPEIPPPQRVTR</sequence>
<dbReference type="EMBL" id="CP037421">
    <property type="protein sequence ID" value="QDT26707.1"/>
    <property type="molecule type" value="Genomic_DNA"/>
</dbReference>
<keyword evidence="1" id="KW-0812">Transmembrane</keyword>
<dbReference type="AlphaFoldDB" id="A0A517Q529"/>
<keyword evidence="3" id="KW-1185">Reference proteome</keyword>